<protein>
    <recommendedName>
        <fullName evidence="4">Small-subunit processome Utp12 domain-containing protein</fullName>
    </recommendedName>
</protein>
<dbReference type="InterPro" id="IPR015943">
    <property type="entry name" value="WD40/YVTN_repeat-like_dom_sf"/>
</dbReference>
<dbReference type="Gene3D" id="2.130.10.10">
    <property type="entry name" value="YVTN repeat-like/Quinoprotein amine dehydrogenase"/>
    <property type="match status" value="1"/>
</dbReference>
<evidence type="ECO:0000313" key="2">
    <source>
        <dbReference type="EMBL" id="KAH3661037.1"/>
    </source>
</evidence>
<dbReference type="SUPFAM" id="SSF50978">
    <property type="entry name" value="WD40 repeat-like"/>
    <property type="match status" value="1"/>
</dbReference>
<reference evidence="2" key="2">
    <citation type="submission" date="2021-01" db="EMBL/GenBank/DDBJ databases">
        <authorList>
            <person name="Schikora-Tamarit M.A."/>
        </authorList>
    </citation>
    <scope>NUCLEOTIDE SEQUENCE</scope>
    <source>
        <strain evidence="2">NCAIM Y.01608</strain>
    </source>
</reference>
<feature type="region of interest" description="Disordered" evidence="1">
    <location>
        <begin position="489"/>
        <end position="509"/>
    </location>
</feature>
<evidence type="ECO:0000256" key="1">
    <source>
        <dbReference type="SAM" id="MobiDB-lite"/>
    </source>
</evidence>
<sequence length="509" mass="57492">MKLVECVADQRARFLACVLSGPGRSEVRILSFESEEFKSSIELGSDEKIERVKWLQNKDTSYLGVLLSTNEILIYSPLSKEVVNKISTVSALIDFTDGPGQDVWGYDRKNMSLRKFGLFENRVVDSRPWTTDKQCQYLQYLHSKLAIASSALYVFDPYEIGDVEEEVKIAAPKAHQSHITSVLICEEEPDLLALAREDDPLVQIVSLSSSKVLSSLKCLSPVKSLALLQDFTLAAVTEDGVIEIFHQVFGKKSRKQLASNLHLKPNTAVKFVNLVSRKDHFVVSWFDGYDVRTTAFEIENLSQEGEIIVDVGHEDDSGSDEEYDVEKNESDEEDLVEFFREDVTELYSLILESLTNTDQLATILSQNQDNAKSIMFLLKDQETTDLFKQLTLKIADDSQNSQGLGTWLRWLLISKGNLISKDADSVGLLKLLQSSLTENIRLLPSLLTLQGRLALLQSQLKLRNDMMSKGNEAHNEVSFVENSVFLDGENDDLEYQEEVEEDNYEEDED</sequence>
<dbReference type="EMBL" id="JAEUBD010001468">
    <property type="protein sequence ID" value="KAH3661037.1"/>
    <property type="molecule type" value="Genomic_DNA"/>
</dbReference>
<accession>A0A9P8NWS7</accession>
<keyword evidence="3" id="KW-1185">Reference proteome</keyword>
<reference evidence="2" key="1">
    <citation type="journal article" date="2021" name="Open Biol.">
        <title>Shared evolutionary footprints suggest mitochondrial oxidative damage underlies multiple complex I losses in fungi.</title>
        <authorList>
            <person name="Schikora-Tamarit M.A."/>
            <person name="Marcet-Houben M."/>
            <person name="Nosek J."/>
            <person name="Gabaldon T."/>
        </authorList>
    </citation>
    <scope>NUCLEOTIDE SEQUENCE</scope>
    <source>
        <strain evidence="2">NCAIM Y.01608</strain>
    </source>
</reference>
<dbReference type="Proteomes" id="UP000788993">
    <property type="component" value="Unassembled WGS sequence"/>
</dbReference>
<gene>
    <name evidence="2" type="ORF">OGATHE_005369</name>
</gene>
<dbReference type="AlphaFoldDB" id="A0A9P8NWS7"/>
<name>A0A9P8NWS7_9ASCO</name>
<dbReference type="InterPro" id="IPR036322">
    <property type="entry name" value="WD40_repeat_dom_sf"/>
</dbReference>
<comment type="caution">
    <text evidence="2">The sequence shown here is derived from an EMBL/GenBank/DDBJ whole genome shotgun (WGS) entry which is preliminary data.</text>
</comment>
<organism evidence="2 3">
    <name type="scientific">Ogataea polymorpha</name>
    <dbReference type="NCBI Taxonomy" id="460523"/>
    <lineage>
        <taxon>Eukaryota</taxon>
        <taxon>Fungi</taxon>
        <taxon>Dikarya</taxon>
        <taxon>Ascomycota</taxon>
        <taxon>Saccharomycotina</taxon>
        <taxon>Pichiomycetes</taxon>
        <taxon>Pichiales</taxon>
        <taxon>Pichiaceae</taxon>
        <taxon>Ogataea</taxon>
    </lineage>
</organism>
<evidence type="ECO:0000313" key="3">
    <source>
        <dbReference type="Proteomes" id="UP000788993"/>
    </source>
</evidence>
<evidence type="ECO:0008006" key="4">
    <source>
        <dbReference type="Google" id="ProtNLM"/>
    </source>
</evidence>
<proteinExistence type="predicted"/>